<dbReference type="RefSeq" id="WP_117532458.1">
    <property type="nucleotide sequence ID" value="NZ_QUSM01000004.1"/>
</dbReference>
<sequence>MAIPVLIIGKSGTGKSTSLRNFNKEDVGIINVLGKPLPFKNELNVTNTDNYNKIQMLIHKAQAPSIVIDDAGYLITNYFMKGHTQNKKDIFNFYNNLADEFWRLIMFVCSEIPNDKIVYFLMHEDSNDFGEIKPKTIGKMLDDKVCVEGMFTICLRTSRINGEYKFLTKTNGMDVCKTPYGMFEEETIDNDLKLVDDTIRNFYGLKKIEEGK</sequence>
<gene>
    <name evidence="1" type="ORF">DW687_08685</name>
</gene>
<reference evidence="1 2" key="1">
    <citation type="submission" date="2018-08" db="EMBL/GenBank/DDBJ databases">
        <title>A genome reference for cultivated species of the human gut microbiota.</title>
        <authorList>
            <person name="Zou Y."/>
            <person name="Xue W."/>
            <person name="Luo G."/>
        </authorList>
    </citation>
    <scope>NUCLEOTIDE SEQUENCE [LARGE SCALE GENOMIC DNA]</scope>
    <source>
        <strain evidence="1 2">AM25-6</strain>
    </source>
</reference>
<evidence type="ECO:0000313" key="1">
    <source>
        <dbReference type="EMBL" id="RGD73841.1"/>
    </source>
</evidence>
<dbReference type="SUPFAM" id="SSF52540">
    <property type="entry name" value="P-loop containing nucleoside triphosphate hydrolases"/>
    <property type="match status" value="1"/>
</dbReference>
<dbReference type="Pfam" id="PF13479">
    <property type="entry name" value="AAA_24"/>
    <property type="match status" value="1"/>
</dbReference>
<dbReference type="EMBL" id="QUSM01000004">
    <property type="protein sequence ID" value="RGD73841.1"/>
    <property type="molecule type" value="Genomic_DNA"/>
</dbReference>
<dbReference type="InterPro" id="IPR027417">
    <property type="entry name" value="P-loop_NTPase"/>
</dbReference>
<name>A0A3E3DX40_9FIRM</name>
<comment type="caution">
    <text evidence="1">The sequence shown here is derived from an EMBL/GenBank/DDBJ whole genome shotgun (WGS) entry which is preliminary data.</text>
</comment>
<protein>
    <recommendedName>
        <fullName evidence="3">ATP-binding protein</fullName>
    </recommendedName>
</protein>
<accession>A0A3E3DX40</accession>
<dbReference type="Proteomes" id="UP000261212">
    <property type="component" value="Unassembled WGS sequence"/>
</dbReference>
<evidence type="ECO:0000313" key="2">
    <source>
        <dbReference type="Proteomes" id="UP000261212"/>
    </source>
</evidence>
<proteinExistence type="predicted"/>
<dbReference type="AlphaFoldDB" id="A0A3E3DX40"/>
<organism evidence="1 2">
    <name type="scientific">Anaerofustis stercorihominis</name>
    <dbReference type="NCBI Taxonomy" id="214853"/>
    <lineage>
        <taxon>Bacteria</taxon>
        <taxon>Bacillati</taxon>
        <taxon>Bacillota</taxon>
        <taxon>Clostridia</taxon>
        <taxon>Eubacteriales</taxon>
        <taxon>Eubacteriaceae</taxon>
        <taxon>Anaerofustis</taxon>
    </lineage>
</organism>
<evidence type="ECO:0008006" key="3">
    <source>
        <dbReference type="Google" id="ProtNLM"/>
    </source>
</evidence>